<dbReference type="InterPro" id="IPR008979">
    <property type="entry name" value="Galactose-bd-like_sf"/>
</dbReference>
<dbReference type="SUPFAM" id="SSF53474">
    <property type="entry name" value="alpha/beta-Hydrolases"/>
    <property type="match status" value="1"/>
</dbReference>
<keyword evidence="6" id="KW-1185">Reference proteome</keyword>
<comment type="caution">
    <text evidence="5">The sequence shown here is derived from an EMBL/GenBank/DDBJ whole genome shotgun (WGS) entry which is preliminary data.</text>
</comment>
<accession>A0A366HDH5</accession>
<evidence type="ECO:0000313" key="6">
    <source>
        <dbReference type="Proteomes" id="UP000253426"/>
    </source>
</evidence>
<dbReference type="SMART" id="SM00939">
    <property type="entry name" value="PepX_C"/>
    <property type="match status" value="1"/>
</dbReference>
<protein>
    <recommendedName>
        <fullName evidence="4">Xaa-Pro dipeptidyl-peptidase C-terminal domain-containing protein</fullName>
    </recommendedName>
</protein>
<reference evidence="5 6" key="1">
    <citation type="submission" date="2018-06" db="EMBL/GenBank/DDBJ databases">
        <title>Genomic Encyclopedia of Type Strains, Phase IV (KMG-IV): sequencing the most valuable type-strain genomes for metagenomic binning, comparative biology and taxonomic classification.</title>
        <authorList>
            <person name="Goeker M."/>
        </authorList>
    </citation>
    <scope>NUCLEOTIDE SEQUENCE [LARGE SCALE GENOMIC DNA]</scope>
    <source>
        <strain evidence="5 6">DSM 25532</strain>
    </source>
</reference>
<evidence type="ECO:0000256" key="3">
    <source>
        <dbReference type="SAM" id="SignalP"/>
    </source>
</evidence>
<dbReference type="Gene3D" id="2.60.120.260">
    <property type="entry name" value="Galactose-binding domain-like"/>
    <property type="match status" value="1"/>
</dbReference>
<keyword evidence="3" id="KW-0732">Signal</keyword>
<feature type="region of interest" description="Disordered" evidence="2">
    <location>
        <begin position="375"/>
        <end position="401"/>
    </location>
</feature>
<proteinExistence type="predicted"/>
<keyword evidence="1" id="KW-0378">Hydrolase</keyword>
<dbReference type="SUPFAM" id="SSF49785">
    <property type="entry name" value="Galactose-binding domain-like"/>
    <property type="match status" value="1"/>
</dbReference>
<dbReference type="Proteomes" id="UP000253426">
    <property type="component" value="Unassembled WGS sequence"/>
</dbReference>
<dbReference type="EMBL" id="QNRR01000008">
    <property type="protein sequence ID" value="RBP40503.1"/>
    <property type="molecule type" value="Genomic_DNA"/>
</dbReference>
<dbReference type="InterPro" id="IPR029058">
    <property type="entry name" value="AB_hydrolase_fold"/>
</dbReference>
<evidence type="ECO:0000259" key="4">
    <source>
        <dbReference type="SMART" id="SM00939"/>
    </source>
</evidence>
<feature type="domain" description="Xaa-Pro dipeptidyl-peptidase C-terminal" evidence="4">
    <location>
        <begin position="310"/>
        <end position="557"/>
    </location>
</feature>
<dbReference type="InterPro" id="IPR005674">
    <property type="entry name" value="CocE/Ser_esterase"/>
</dbReference>
<name>A0A366HDH5_9BACT</name>
<feature type="signal peptide" evidence="3">
    <location>
        <begin position="1"/>
        <end position="25"/>
    </location>
</feature>
<dbReference type="InterPro" id="IPR000383">
    <property type="entry name" value="Xaa-Pro-like_dom"/>
</dbReference>
<dbReference type="Gene3D" id="3.40.50.1820">
    <property type="entry name" value="alpha/beta hydrolase"/>
    <property type="match status" value="1"/>
</dbReference>
<dbReference type="Pfam" id="PF02129">
    <property type="entry name" value="Peptidase_S15"/>
    <property type="match status" value="1"/>
</dbReference>
<evidence type="ECO:0000256" key="1">
    <source>
        <dbReference type="ARBA" id="ARBA00022801"/>
    </source>
</evidence>
<dbReference type="NCBIfam" id="TIGR00976">
    <property type="entry name" value="CocE_NonD"/>
    <property type="match status" value="2"/>
</dbReference>
<dbReference type="Pfam" id="PF08530">
    <property type="entry name" value="PepX_C"/>
    <property type="match status" value="1"/>
</dbReference>
<dbReference type="GO" id="GO:0008239">
    <property type="term" value="F:dipeptidyl-peptidase activity"/>
    <property type="evidence" value="ECO:0007669"/>
    <property type="project" value="InterPro"/>
</dbReference>
<evidence type="ECO:0000256" key="2">
    <source>
        <dbReference type="SAM" id="MobiDB-lite"/>
    </source>
</evidence>
<sequence>MPRLCLLAFWYSLFTALALPSPASAASKPLPKLDVPGVREEQVMLPMRDGVKLSAYLYFPETPAQEKLPALFEQRYAEITGLGTRKAAATLAAKGFVVAMVNYRGTHESEGTWVGYRATQWGQQRDGWDVCEWLAAQPWCTGKVGTFGSSQGGYVQNYLAVTQPPHLVAQYMVDTGLSLFHEGYRLGGATRPERYKAMGKVARNYADHEALLKTWDRHPDYDGYWKSEDCKPYFAKMNVPCFTIGSWYDFMIQGSIMSFQGRQKLGGPQSRDNQWLLLGPWLHGRLNKGSKVGELIYPENATWPELEHMTRWFNHWLKGEANGIDKEPKVRWYVMGATGEDSAPGNVWSEAADWPPKLKDTRFFLNADGVLSTRRTGAKGSRTSYASDPRKPMNIPGTSFPGAKDARSFEQQAEVRTWTTEPLAVPMEWTGEVKAELYISSTAADTDFIVRVSDVYPDGRSILLMDYPMRARYRDGFDKQRLLTPTNAEALATRNDPRSDEIAKLNMHVGWTSIIFNKGHRIRVTIASTGAPLYEPNNQTGGRQTLDWMKDTQSAINTIWHDAQRSSCVRVPLRVVGK</sequence>
<organism evidence="5 6">
    <name type="scientific">Roseimicrobium gellanilyticum</name>
    <dbReference type="NCBI Taxonomy" id="748857"/>
    <lineage>
        <taxon>Bacteria</taxon>
        <taxon>Pseudomonadati</taxon>
        <taxon>Verrucomicrobiota</taxon>
        <taxon>Verrucomicrobiia</taxon>
        <taxon>Verrucomicrobiales</taxon>
        <taxon>Verrucomicrobiaceae</taxon>
        <taxon>Roseimicrobium</taxon>
    </lineage>
</organism>
<feature type="chain" id="PRO_5016793474" description="Xaa-Pro dipeptidyl-peptidase C-terminal domain-containing protein" evidence="3">
    <location>
        <begin position="26"/>
        <end position="578"/>
    </location>
</feature>
<evidence type="ECO:0000313" key="5">
    <source>
        <dbReference type="EMBL" id="RBP40503.1"/>
    </source>
</evidence>
<dbReference type="InterPro" id="IPR013736">
    <property type="entry name" value="Xaa-Pro_dipept_C"/>
</dbReference>
<gene>
    <name evidence="5" type="ORF">DES53_108210</name>
</gene>
<dbReference type="AlphaFoldDB" id="A0A366HDH5"/>